<evidence type="ECO:0000256" key="2">
    <source>
        <dbReference type="ARBA" id="ARBA00022777"/>
    </source>
</evidence>
<gene>
    <name evidence="6" type="ORF">Nans01_15360</name>
</gene>
<dbReference type="PROSITE" id="PS50921">
    <property type="entry name" value="ANTAR"/>
    <property type="match status" value="1"/>
</dbReference>
<dbReference type="InterPro" id="IPR003018">
    <property type="entry name" value="GAF"/>
</dbReference>
<dbReference type="PIRSF" id="PIRSF036625">
    <property type="entry name" value="GAF_ANTAR"/>
    <property type="match status" value="1"/>
</dbReference>
<name>A0A9W6P4I0_9ACTN</name>
<dbReference type="GO" id="GO:0016301">
    <property type="term" value="F:kinase activity"/>
    <property type="evidence" value="ECO:0007669"/>
    <property type="project" value="UniProtKB-KW"/>
</dbReference>
<dbReference type="AlphaFoldDB" id="A0A9W6P4I0"/>
<reference evidence="6" key="1">
    <citation type="submission" date="2023-02" db="EMBL/GenBank/DDBJ databases">
        <title>Nocardiopsis ansamitocini NBRC 112285.</title>
        <authorList>
            <person name="Ichikawa N."/>
            <person name="Sato H."/>
            <person name="Tonouchi N."/>
        </authorList>
    </citation>
    <scope>NUCLEOTIDE SEQUENCE</scope>
    <source>
        <strain evidence="6">NBRC 112285</strain>
    </source>
</reference>
<dbReference type="SUPFAM" id="SSF55781">
    <property type="entry name" value="GAF domain-like"/>
    <property type="match status" value="1"/>
</dbReference>
<sequence>MKRPGPPDMTPDELYGLLISLETVEEQLAELARIAVRTLPGRVHCGVTLRHRGRSPITIASSDETAAQLDEAQYAREDGPCLQCLRTGERVVVEDMTTEQRWGDYGARSVASGVLSLLAEPIHAGPETLGALNLYGAEPGLFDDAHALAIASFAQRASGMLTIMRRLSDERRTTHQLREALNSRTVIDQAMGIIMAQARCSAEAAFDLLRQASHQRNRKLREVAADVITAVTGEPPRVGREFTAEE</sequence>
<evidence type="ECO:0000256" key="1">
    <source>
        <dbReference type="ARBA" id="ARBA00022679"/>
    </source>
</evidence>
<organism evidence="6 7">
    <name type="scientific">Nocardiopsis ansamitocini</name>
    <dbReference type="NCBI Taxonomy" id="1670832"/>
    <lineage>
        <taxon>Bacteria</taxon>
        <taxon>Bacillati</taxon>
        <taxon>Actinomycetota</taxon>
        <taxon>Actinomycetes</taxon>
        <taxon>Streptosporangiales</taxon>
        <taxon>Nocardiopsidaceae</taxon>
        <taxon>Nocardiopsis</taxon>
    </lineage>
</organism>
<keyword evidence="1" id="KW-0808">Transferase</keyword>
<dbReference type="Pfam" id="PF03861">
    <property type="entry name" value="ANTAR"/>
    <property type="match status" value="1"/>
</dbReference>
<accession>A0A9W6P4I0</accession>
<dbReference type="InterPro" id="IPR011006">
    <property type="entry name" value="CheY-like_superfamily"/>
</dbReference>
<evidence type="ECO:0000259" key="5">
    <source>
        <dbReference type="PROSITE" id="PS50921"/>
    </source>
</evidence>
<evidence type="ECO:0000256" key="4">
    <source>
        <dbReference type="ARBA" id="ARBA00023163"/>
    </source>
</evidence>
<keyword evidence="7" id="KW-1185">Reference proteome</keyword>
<dbReference type="InterPro" id="IPR036388">
    <property type="entry name" value="WH-like_DNA-bd_sf"/>
</dbReference>
<evidence type="ECO:0000256" key="3">
    <source>
        <dbReference type="ARBA" id="ARBA00023015"/>
    </source>
</evidence>
<feature type="domain" description="ANTAR" evidence="5">
    <location>
        <begin position="167"/>
        <end position="228"/>
    </location>
</feature>
<keyword evidence="3" id="KW-0805">Transcription regulation</keyword>
<protein>
    <submittedName>
        <fullName evidence="6">Transcription antitermination regulator</fullName>
    </submittedName>
</protein>
<dbReference type="InterPro" id="IPR029016">
    <property type="entry name" value="GAF-like_dom_sf"/>
</dbReference>
<dbReference type="EMBL" id="BSQG01000002">
    <property type="protein sequence ID" value="GLU47185.1"/>
    <property type="molecule type" value="Genomic_DNA"/>
</dbReference>
<proteinExistence type="predicted"/>
<keyword evidence="2" id="KW-0418">Kinase</keyword>
<evidence type="ECO:0000313" key="7">
    <source>
        <dbReference type="Proteomes" id="UP001165092"/>
    </source>
</evidence>
<dbReference type="GO" id="GO:0003723">
    <property type="term" value="F:RNA binding"/>
    <property type="evidence" value="ECO:0007669"/>
    <property type="project" value="InterPro"/>
</dbReference>
<comment type="caution">
    <text evidence="6">The sequence shown here is derived from an EMBL/GenBank/DDBJ whole genome shotgun (WGS) entry which is preliminary data.</text>
</comment>
<dbReference type="InterPro" id="IPR012074">
    <property type="entry name" value="GAF_ANTAR"/>
</dbReference>
<dbReference type="SUPFAM" id="SSF52172">
    <property type="entry name" value="CheY-like"/>
    <property type="match status" value="1"/>
</dbReference>
<dbReference type="RefSeq" id="WP_285758198.1">
    <property type="nucleotide sequence ID" value="NZ_BSQG01000002.1"/>
</dbReference>
<keyword evidence="4" id="KW-0804">Transcription</keyword>
<dbReference type="Pfam" id="PF13185">
    <property type="entry name" value="GAF_2"/>
    <property type="match status" value="1"/>
</dbReference>
<dbReference type="Proteomes" id="UP001165092">
    <property type="component" value="Unassembled WGS sequence"/>
</dbReference>
<dbReference type="Gene3D" id="1.10.10.10">
    <property type="entry name" value="Winged helix-like DNA-binding domain superfamily/Winged helix DNA-binding domain"/>
    <property type="match status" value="1"/>
</dbReference>
<dbReference type="SMART" id="SM00065">
    <property type="entry name" value="GAF"/>
    <property type="match status" value="1"/>
</dbReference>
<dbReference type="Gene3D" id="3.30.450.40">
    <property type="match status" value="1"/>
</dbReference>
<dbReference type="InterPro" id="IPR005561">
    <property type="entry name" value="ANTAR"/>
</dbReference>
<evidence type="ECO:0000313" key="6">
    <source>
        <dbReference type="EMBL" id="GLU47185.1"/>
    </source>
</evidence>
<dbReference type="SMART" id="SM01012">
    <property type="entry name" value="ANTAR"/>
    <property type="match status" value="1"/>
</dbReference>